<dbReference type="EMBL" id="JAUJEA010000005">
    <property type="protein sequence ID" value="MDN5202668.1"/>
    <property type="molecule type" value="Genomic_DNA"/>
</dbReference>
<proteinExistence type="inferred from homology"/>
<reference evidence="4" key="1">
    <citation type="submission" date="2023-06" db="EMBL/GenBank/DDBJ databases">
        <title>Genomic of Parafulvivirga corallium.</title>
        <authorList>
            <person name="Wang G."/>
        </authorList>
    </citation>
    <scope>NUCLEOTIDE SEQUENCE</scope>
    <source>
        <strain evidence="4">BMA10</strain>
    </source>
</reference>
<dbReference type="Gene3D" id="3.40.630.10">
    <property type="entry name" value="Zn peptidases"/>
    <property type="match status" value="1"/>
</dbReference>
<feature type="domain" description="Peptidase M14" evidence="3">
    <location>
        <begin position="152"/>
        <end position="400"/>
    </location>
</feature>
<evidence type="ECO:0000256" key="1">
    <source>
        <dbReference type="ARBA" id="ARBA00001947"/>
    </source>
</evidence>
<comment type="caution">
    <text evidence="4">The sequence shown here is derived from an EMBL/GenBank/DDBJ whole genome shotgun (WGS) entry which is preliminary data.</text>
</comment>
<dbReference type="CDD" id="cd06237">
    <property type="entry name" value="M14_Nna1-like"/>
    <property type="match status" value="1"/>
</dbReference>
<evidence type="ECO:0000256" key="2">
    <source>
        <dbReference type="PROSITE-ProRule" id="PRU01379"/>
    </source>
</evidence>
<keyword evidence="5" id="KW-1185">Reference proteome</keyword>
<evidence type="ECO:0000313" key="5">
    <source>
        <dbReference type="Proteomes" id="UP001172082"/>
    </source>
</evidence>
<dbReference type="Proteomes" id="UP001172082">
    <property type="component" value="Unassembled WGS sequence"/>
</dbReference>
<evidence type="ECO:0000259" key="3">
    <source>
        <dbReference type="PROSITE" id="PS52035"/>
    </source>
</evidence>
<dbReference type="Pfam" id="PF00246">
    <property type="entry name" value="Peptidase_M14"/>
    <property type="match status" value="1"/>
</dbReference>
<evidence type="ECO:0000313" key="4">
    <source>
        <dbReference type="EMBL" id="MDN5202668.1"/>
    </source>
</evidence>
<accession>A0ABT8KSQ1</accession>
<comment type="cofactor">
    <cofactor evidence="1">
        <name>Zn(2+)</name>
        <dbReference type="ChEBI" id="CHEBI:29105"/>
    </cofactor>
</comment>
<gene>
    <name evidence="4" type="ORF">QQ008_14865</name>
</gene>
<dbReference type="SMART" id="SM00631">
    <property type="entry name" value="Zn_pept"/>
    <property type="match status" value="1"/>
</dbReference>
<comment type="caution">
    <text evidence="2">Lacks conserved residue(s) required for the propagation of feature annotation.</text>
</comment>
<dbReference type="PROSITE" id="PS51257">
    <property type="entry name" value="PROKAR_LIPOPROTEIN"/>
    <property type="match status" value="1"/>
</dbReference>
<organism evidence="4 5">
    <name type="scientific">Splendidivirga corallicola</name>
    <dbReference type="NCBI Taxonomy" id="3051826"/>
    <lineage>
        <taxon>Bacteria</taxon>
        <taxon>Pseudomonadati</taxon>
        <taxon>Bacteroidota</taxon>
        <taxon>Cytophagia</taxon>
        <taxon>Cytophagales</taxon>
        <taxon>Splendidivirgaceae</taxon>
        <taxon>Splendidivirga</taxon>
    </lineage>
</organism>
<dbReference type="PANTHER" id="PTHR12756:SF11">
    <property type="entry name" value="CYTOSOLIC CARBOXYPEPTIDASE 1"/>
    <property type="match status" value="1"/>
</dbReference>
<dbReference type="PROSITE" id="PS52035">
    <property type="entry name" value="PEPTIDASE_M14"/>
    <property type="match status" value="1"/>
</dbReference>
<dbReference type="SUPFAM" id="SSF53187">
    <property type="entry name" value="Zn-dependent exopeptidases"/>
    <property type="match status" value="1"/>
</dbReference>
<dbReference type="RefSeq" id="WP_346752690.1">
    <property type="nucleotide sequence ID" value="NZ_JAUJEA010000005.1"/>
</dbReference>
<dbReference type="InterPro" id="IPR050821">
    <property type="entry name" value="Cytosolic_carboxypeptidase"/>
</dbReference>
<name>A0ABT8KSQ1_9BACT</name>
<sequence>MKNITLLLLLISFACKNDEPGQAEVLQIPFKNNEKKIFKEGDVFADNRFDGARLSDFSKINDSTFQATIRPENTPVNNSPWYGFRLWSNRAIDISLEILYTEHRHRYIPKISFDGSKWDPLDAEYYEIDSVNKKATLFLQLTSDTLWVAAQEVISSNQIDSWLASLEGAPFIQKIEVGKSVLGKPINLLKINEGEGKQTLVLVGRQHPPEVPGGTIALMSFVETVLSGSALAMDFRKRFEILVFPLLNPDGVDMGNWRHNANGVDLNRDWESFTQPETKAVRNWINQRKDDTKRNYCFGIDFHTSYSGPYLLVIDTVANPINAGITDNWIHRIEQAWSGQSLDIRPRSQKLPYCYNWMINEVGIEAVTYEEGDEIDRETVRKRAAIYATKLMETLMEKYP</sequence>
<comment type="similarity">
    <text evidence="2">Belongs to the peptidase M14 family.</text>
</comment>
<dbReference type="InterPro" id="IPR000834">
    <property type="entry name" value="Peptidase_M14"/>
</dbReference>
<dbReference type="PANTHER" id="PTHR12756">
    <property type="entry name" value="CYTOSOLIC CARBOXYPEPTIDASE"/>
    <property type="match status" value="1"/>
</dbReference>
<protein>
    <submittedName>
        <fullName evidence="4">M14 family metallopeptidase</fullName>
    </submittedName>
</protein>